<gene>
    <name evidence="7" type="ordered locus">DEHA2E04928g</name>
</gene>
<dbReference type="HOGENOM" id="CLU_067142_0_0_1"/>
<evidence type="ECO:0000313" key="7">
    <source>
        <dbReference type="EMBL" id="CAG87761.2"/>
    </source>
</evidence>
<keyword evidence="6" id="KW-0137">Centromere</keyword>
<dbReference type="eggNOG" id="ENOG502RXWX">
    <property type="taxonomic scope" value="Eukaryota"/>
</dbReference>
<dbReference type="InParanoid" id="Q6BQI6"/>
<dbReference type="GO" id="GO:0000776">
    <property type="term" value="C:kinetochore"/>
    <property type="evidence" value="ECO:0007669"/>
    <property type="project" value="InterPro"/>
</dbReference>
<evidence type="ECO:0000256" key="2">
    <source>
        <dbReference type="ARBA" id="ARBA00004584"/>
    </source>
</evidence>
<dbReference type="KEGG" id="dha:DEHA2E04928g"/>
<sequence>MSADSLQIEIQEVKGDIQSLHSEIGLLDKEYSALLAQAKDLEESLRQGDEPYNLQEIHGHSKANYDIDGPPVIKNSCFDESIRKYFTNVLDDVEEEESTEVVTKRQKLDIIASDFKAKSETILEMKQNILYENIFRFGGVTSFPLNPFLFDENDEIMGLRFDVFSHYKRKFITPHYVILRKMKNTEKGLETTMKWEVYRHTLPVYLPLSEYSECLHEDEEVAFSKFTQQIREHLIQIQYKHDKFDFLRNIKYDHISKNRSSQGRVVIEKVEKDLQCQRINITLSNRVSNSKRASEINLVCTNDEIKEVSCIISGVDSDDKIIIQCESLLKNCDLKDLIKTFKNVIGHLIKSDKL</sequence>
<dbReference type="EMBL" id="CR382137">
    <property type="protein sequence ID" value="CAG87761.2"/>
    <property type="molecule type" value="Genomic_DNA"/>
</dbReference>
<evidence type="ECO:0000256" key="1">
    <source>
        <dbReference type="ARBA" id="ARBA00004123"/>
    </source>
</evidence>
<comment type="similarity">
    <text evidence="3">Belongs to the CENP-O/MCM21 family.</text>
</comment>
<dbReference type="Pfam" id="PF09496">
    <property type="entry name" value="CENP-O"/>
    <property type="match status" value="1"/>
</dbReference>
<dbReference type="RefSeq" id="XP_459534.2">
    <property type="nucleotide sequence ID" value="XM_459534.1"/>
</dbReference>
<dbReference type="InterPro" id="IPR018464">
    <property type="entry name" value="CENP-O"/>
</dbReference>
<evidence type="ECO:0000256" key="3">
    <source>
        <dbReference type="ARBA" id="ARBA00007321"/>
    </source>
</evidence>
<keyword evidence="5" id="KW-0539">Nucleus</keyword>
<keyword evidence="4" id="KW-0158">Chromosome</keyword>
<evidence type="ECO:0000256" key="5">
    <source>
        <dbReference type="ARBA" id="ARBA00023242"/>
    </source>
</evidence>
<comment type="subcellular location">
    <subcellularLocation>
        <location evidence="2">Chromosome</location>
        <location evidence="2">Centromere</location>
    </subcellularLocation>
    <subcellularLocation>
        <location evidence="1">Nucleus</location>
    </subcellularLocation>
</comment>
<protein>
    <submittedName>
        <fullName evidence="7">DEHA2E04928p</fullName>
    </submittedName>
</protein>
<reference evidence="7 8" key="1">
    <citation type="journal article" date="2004" name="Nature">
        <title>Genome evolution in yeasts.</title>
        <authorList>
            <consortium name="Genolevures"/>
            <person name="Dujon B."/>
            <person name="Sherman D."/>
            <person name="Fischer G."/>
            <person name="Durrens P."/>
            <person name="Casaregola S."/>
            <person name="Lafontaine I."/>
            <person name="de Montigny J."/>
            <person name="Marck C."/>
            <person name="Neuveglise C."/>
            <person name="Talla E."/>
            <person name="Goffard N."/>
            <person name="Frangeul L."/>
            <person name="Aigle M."/>
            <person name="Anthouard V."/>
            <person name="Babour A."/>
            <person name="Barbe V."/>
            <person name="Barnay S."/>
            <person name="Blanchin S."/>
            <person name="Beckerich J.M."/>
            <person name="Beyne E."/>
            <person name="Bleykasten C."/>
            <person name="Boisrame A."/>
            <person name="Boyer J."/>
            <person name="Cattolico L."/>
            <person name="Confanioleri F."/>
            <person name="de Daruvar A."/>
            <person name="Despons L."/>
            <person name="Fabre E."/>
            <person name="Fairhead C."/>
            <person name="Ferry-Dumazet H."/>
            <person name="Groppi A."/>
            <person name="Hantraye F."/>
            <person name="Hennequin C."/>
            <person name="Jauniaux N."/>
            <person name="Joyet P."/>
            <person name="Kachouri R."/>
            <person name="Kerrest A."/>
            <person name="Koszul R."/>
            <person name="Lemaire M."/>
            <person name="Lesur I."/>
            <person name="Ma L."/>
            <person name="Muller H."/>
            <person name="Nicaud J.M."/>
            <person name="Nikolski M."/>
            <person name="Oztas S."/>
            <person name="Ozier-Kalogeropoulos O."/>
            <person name="Pellenz S."/>
            <person name="Potier S."/>
            <person name="Richard G.F."/>
            <person name="Straub M.L."/>
            <person name="Suleau A."/>
            <person name="Swennene D."/>
            <person name="Tekaia F."/>
            <person name="Wesolowski-Louvel M."/>
            <person name="Westhof E."/>
            <person name="Wirth B."/>
            <person name="Zeniou-Meyer M."/>
            <person name="Zivanovic I."/>
            <person name="Bolotin-Fukuhara M."/>
            <person name="Thierry A."/>
            <person name="Bouchier C."/>
            <person name="Caudron B."/>
            <person name="Scarpelli C."/>
            <person name="Gaillardin C."/>
            <person name="Weissenbach J."/>
            <person name="Wincker P."/>
            <person name="Souciet J.L."/>
        </authorList>
    </citation>
    <scope>NUCLEOTIDE SEQUENCE [LARGE SCALE GENOMIC DNA]</scope>
    <source>
        <strain evidence="8">ATCC 36239 / CBS 767 / BCRC 21394 / JCM 1990 / NBRC 0083 / IGC 2968</strain>
    </source>
</reference>
<dbReference type="GO" id="GO:0005634">
    <property type="term" value="C:nucleus"/>
    <property type="evidence" value="ECO:0007669"/>
    <property type="project" value="UniProtKB-SubCell"/>
</dbReference>
<dbReference type="AlphaFoldDB" id="Q6BQI6"/>
<keyword evidence="8" id="KW-1185">Reference proteome</keyword>
<evidence type="ECO:0000256" key="6">
    <source>
        <dbReference type="ARBA" id="ARBA00023328"/>
    </source>
</evidence>
<dbReference type="GeneID" id="2902381"/>
<dbReference type="OrthoDB" id="10050372at2759"/>
<dbReference type="VEuPathDB" id="FungiDB:DEHA2E04928g"/>
<dbReference type="STRING" id="284592.Q6BQI6"/>
<accession>Q6BQI6</accession>
<dbReference type="OMA" id="TAFPINQ"/>
<evidence type="ECO:0000256" key="4">
    <source>
        <dbReference type="ARBA" id="ARBA00022454"/>
    </source>
</evidence>
<organism evidence="7 8">
    <name type="scientific">Debaryomyces hansenii (strain ATCC 36239 / CBS 767 / BCRC 21394 / JCM 1990 / NBRC 0083 / IGC 2968)</name>
    <name type="common">Yeast</name>
    <name type="synonym">Torulaspora hansenii</name>
    <dbReference type="NCBI Taxonomy" id="284592"/>
    <lineage>
        <taxon>Eukaryota</taxon>
        <taxon>Fungi</taxon>
        <taxon>Dikarya</taxon>
        <taxon>Ascomycota</taxon>
        <taxon>Saccharomycotina</taxon>
        <taxon>Pichiomycetes</taxon>
        <taxon>Debaryomycetaceae</taxon>
        <taxon>Debaryomyces</taxon>
    </lineage>
</organism>
<name>Q6BQI6_DEBHA</name>
<evidence type="ECO:0000313" key="8">
    <source>
        <dbReference type="Proteomes" id="UP000000599"/>
    </source>
</evidence>
<proteinExistence type="inferred from homology"/>
<dbReference type="Proteomes" id="UP000000599">
    <property type="component" value="Chromosome E"/>
</dbReference>
<dbReference type="FunCoup" id="Q6BQI6">
    <property type="interactions" value="72"/>
</dbReference>